<feature type="binding site" evidence="5">
    <location>
        <position position="40"/>
    </location>
    <ligand>
        <name>S-methyl-5'-thioadenosine</name>
        <dbReference type="ChEBI" id="CHEBI:17509"/>
    </ligand>
</feature>
<keyword evidence="4 5" id="KW-0620">Polyamine biosynthesis</keyword>
<name>A0ABV4AQJ6_9GAMM</name>
<evidence type="ECO:0000256" key="5">
    <source>
        <dbReference type="HAMAP-Rule" id="MF_00198"/>
    </source>
</evidence>
<comment type="pathway">
    <text evidence="5">Amine and polyamine biosynthesis; spermidine biosynthesis; spermidine from putrescine: step 1/1.</text>
</comment>
<comment type="subunit">
    <text evidence="5">Homodimer or homotetramer.</text>
</comment>
<proteinExistence type="inferred from homology"/>
<gene>
    <name evidence="5 10" type="primary">speE</name>
    <name evidence="10" type="ORF">AB7878_09655</name>
</gene>
<dbReference type="Pfam" id="PF17284">
    <property type="entry name" value="Spermine_synt_N"/>
    <property type="match status" value="1"/>
</dbReference>
<dbReference type="InterPro" id="IPR030374">
    <property type="entry name" value="PABS"/>
</dbReference>
<dbReference type="EMBL" id="JBGBPY010000001">
    <property type="protein sequence ID" value="MEY2182684.1"/>
    <property type="molecule type" value="Genomic_DNA"/>
</dbReference>
<dbReference type="SUPFAM" id="SSF53335">
    <property type="entry name" value="S-adenosyl-L-methionine-dependent methyltransferases"/>
    <property type="match status" value="1"/>
</dbReference>
<evidence type="ECO:0000313" key="10">
    <source>
        <dbReference type="EMBL" id="MEY2182684.1"/>
    </source>
</evidence>
<comment type="similarity">
    <text evidence="1 5 7">Belongs to the spermidine/spermine synthase family.</text>
</comment>
<comment type="catalytic activity">
    <reaction evidence="5 8">
        <text>S-adenosyl 3-(methylsulfanyl)propylamine + putrescine = S-methyl-5'-thioadenosine + spermidine + H(+)</text>
        <dbReference type="Rhea" id="RHEA:12721"/>
        <dbReference type="ChEBI" id="CHEBI:15378"/>
        <dbReference type="ChEBI" id="CHEBI:17509"/>
        <dbReference type="ChEBI" id="CHEBI:57443"/>
        <dbReference type="ChEBI" id="CHEBI:57834"/>
        <dbReference type="ChEBI" id="CHEBI:326268"/>
        <dbReference type="EC" id="2.5.1.16"/>
    </reaction>
</comment>
<dbReference type="HAMAP" id="MF_00198">
    <property type="entry name" value="Spermidine_synth"/>
    <property type="match status" value="1"/>
</dbReference>
<dbReference type="NCBIfam" id="NF002010">
    <property type="entry name" value="PRK00811.1"/>
    <property type="match status" value="1"/>
</dbReference>
<evidence type="ECO:0000256" key="6">
    <source>
        <dbReference type="PROSITE-ProRule" id="PRU00354"/>
    </source>
</evidence>
<evidence type="ECO:0000256" key="2">
    <source>
        <dbReference type="ARBA" id="ARBA00022679"/>
    </source>
</evidence>
<reference evidence="10 11" key="1">
    <citation type="submission" date="2024-07" db="EMBL/GenBank/DDBJ databases">
        <title>Molecular mechanisms and environmental adaptations of flagellar loss and biofilm growth of Rhodanobacter under environmental stress.</title>
        <authorList>
            <person name="Chen M."/>
        </authorList>
    </citation>
    <scope>NUCLEOTIDE SEQUENCE [LARGE SCALE GENOMIC DNA]</scope>
    <source>
        <strain evidence="10 11">RS22</strain>
    </source>
</reference>
<feature type="active site" description="Proton acceptor" evidence="5 6">
    <location>
        <position position="165"/>
    </location>
</feature>
<evidence type="ECO:0000256" key="8">
    <source>
        <dbReference type="RuleBase" id="RU003837"/>
    </source>
</evidence>
<dbReference type="EC" id="2.5.1.16" evidence="5"/>
<evidence type="ECO:0000256" key="3">
    <source>
        <dbReference type="ARBA" id="ARBA00023066"/>
    </source>
</evidence>
<feature type="binding site" evidence="5">
    <location>
        <begin position="146"/>
        <end position="147"/>
    </location>
    <ligand>
        <name>S-methyl-5'-thioadenosine</name>
        <dbReference type="ChEBI" id="CHEBI:17509"/>
    </ligand>
</feature>
<comment type="caution">
    <text evidence="10">The sequence shown here is derived from an EMBL/GenBank/DDBJ whole genome shotgun (WGS) entry which is preliminary data.</text>
</comment>
<evidence type="ECO:0000259" key="9">
    <source>
        <dbReference type="PROSITE" id="PS51006"/>
    </source>
</evidence>
<feature type="binding site" evidence="5">
    <location>
        <position position="95"/>
    </location>
    <ligand>
        <name>spermidine</name>
        <dbReference type="ChEBI" id="CHEBI:57834"/>
    </ligand>
</feature>
<accession>A0ABV4AQJ6</accession>
<dbReference type="InterPro" id="IPR037163">
    <property type="entry name" value="Spermidine_synt_N_sf"/>
</dbReference>
<comment type="function">
    <text evidence="5">Catalyzes the irreversible transfer of a propylamine group from the amino donor S-adenosylmethioninamine (decarboxy-AdoMet) to putrescine (1,4-diaminobutane) to yield spermidine.</text>
</comment>
<keyword evidence="11" id="KW-1185">Reference proteome</keyword>
<feature type="domain" description="PABS" evidence="9">
    <location>
        <begin position="10"/>
        <end position="246"/>
    </location>
</feature>
<dbReference type="PROSITE" id="PS51006">
    <property type="entry name" value="PABS_2"/>
    <property type="match status" value="1"/>
</dbReference>
<protein>
    <recommendedName>
        <fullName evidence="5">Polyamine aminopropyltransferase</fullName>
    </recommendedName>
    <alternativeName>
        <fullName evidence="5">Putrescine aminopropyltransferase</fullName>
        <shortName evidence="5">PAPT</shortName>
    </alternativeName>
    <alternativeName>
        <fullName evidence="5">Spermidine synthase</fullName>
        <shortName evidence="5">SPDS</shortName>
        <shortName evidence="5">SPDSY</shortName>
        <ecNumber evidence="5">2.5.1.16</ecNumber>
    </alternativeName>
</protein>
<dbReference type="Gene3D" id="2.30.140.10">
    <property type="entry name" value="Spermidine synthase, tetramerisation domain"/>
    <property type="match status" value="1"/>
</dbReference>
<evidence type="ECO:0000313" key="11">
    <source>
        <dbReference type="Proteomes" id="UP001562159"/>
    </source>
</evidence>
<dbReference type="GO" id="GO:0004766">
    <property type="term" value="F:spermidine synthase activity"/>
    <property type="evidence" value="ECO:0007669"/>
    <property type="project" value="UniProtKB-EC"/>
</dbReference>
<feature type="binding site" evidence="5">
    <location>
        <position position="71"/>
    </location>
    <ligand>
        <name>spermidine</name>
        <dbReference type="ChEBI" id="CHEBI:57834"/>
    </ligand>
</feature>
<dbReference type="InterPro" id="IPR035246">
    <property type="entry name" value="Spermidine_synt_N"/>
</dbReference>
<keyword evidence="2 5" id="KW-0808">Transferase</keyword>
<feature type="binding site" evidence="5">
    <location>
        <position position="172"/>
    </location>
    <ligand>
        <name>S-methyl-5'-thioadenosine</name>
        <dbReference type="ChEBI" id="CHEBI:17509"/>
    </ligand>
</feature>
<dbReference type="InterPro" id="IPR029063">
    <property type="entry name" value="SAM-dependent_MTases_sf"/>
</dbReference>
<sequence>MSQQPTPNEARWFTEAHQASGSSIGFRTEQLLHAEKTPFQTIEIHQTTDWGKLMVIDGCVMLTTRDNFLYHEMMTHPALFTHARAKRVVIIGGGDCGTLREVLKHEEVEHAVQVEIDERVTRLAEQYFPELCESNHDPRAELLFIDGIKYMAEAEPESLDLIIVDSTDPVGPAEGLFNAAFYVSCHKALRHGGLLVQQSESPLAHLELIKSMRAAMRTAGFSAVKTLPFPQPCYPTGWWSCTMARKGGDLSGFRERGASAKNFPTRYYNAEIHKAALAQPEFMREALGE</sequence>
<dbReference type="InterPro" id="IPR030373">
    <property type="entry name" value="PABS_CS"/>
</dbReference>
<dbReference type="Proteomes" id="UP001562159">
    <property type="component" value="Unassembled WGS sequence"/>
</dbReference>
<dbReference type="NCBIfam" id="TIGR00417">
    <property type="entry name" value="speE"/>
    <property type="match status" value="1"/>
</dbReference>
<dbReference type="PROSITE" id="PS01330">
    <property type="entry name" value="PABS_1"/>
    <property type="match status" value="1"/>
</dbReference>
<dbReference type="InterPro" id="IPR001045">
    <property type="entry name" value="Spermi_synthase"/>
</dbReference>
<feature type="binding site" evidence="5">
    <location>
        <begin position="165"/>
        <end position="168"/>
    </location>
    <ligand>
        <name>spermidine</name>
        <dbReference type="ChEBI" id="CHEBI:57834"/>
    </ligand>
</feature>
<feature type="binding site" evidence="5">
    <location>
        <position position="115"/>
    </location>
    <ligand>
        <name>S-methyl-5'-thioadenosine</name>
        <dbReference type="ChEBI" id="CHEBI:17509"/>
    </ligand>
</feature>
<dbReference type="PANTHER" id="PTHR11558">
    <property type="entry name" value="SPERMIDINE/SPERMINE SYNTHASE"/>
    <property type="match status" value="1"/>
</dbReference>
<dbReference type="Pfam" id="PF01564">
    <property type="entry name" value="Spermine_synth"/>
    <property type="match status" value="1"/>
</dbReference>
<dbReference type="PANTHER" id="PTHR11558:SF11">
    <property type="entry name" value="SPERMIDINE SYNTHASE"/>
    <property type="match status" value="1"/>
</dbReference>
<evidence type="ECO:0000256" key="7">
    <source>
        <dbReference type="RuleBase" id="RU003836"/>
    </source>
</evidence>
<organism evidence="10 11">
    <name type="scientific">Rhodanobacter humi</name>
    <dbReference type="NCBI Taxonomy" id="1888173"/>
    <lineage>
        <taxon>Bacteria</taxon>
        <taxon>Pseudomonadati</taxon>
        <taxon>Pseudomonadota</taxon>
        <taxon>Gammaproteobacteria</taxon>
        <taxon>Lysobacterales</taxon>
        <taxon>Rhodanobacteraceae</taxon>
        <taxon>Rhodanobacter</taxon>
    </lineage>
</organism>
<evidence type="ECO:0000256" key="1">
    <source>
        <dbReference type="ARBA" id="ARBA00007867"/>
    </source>
</evidence>
<evidence type="ECO:0000256" key="4">
    <source>
        <dbReference type="ARBA" id="ARBA00023115"/>
    </source>
</evidence>
<dbReference type="CDD" id="cd02440">
    <property type="entry name" value="AdoMet_MTases"/>
    <property type="match status" value="1"/>
</dbReference>
<keyword evidence="3 5" id="KW-0745">Spermidine biosynthesis</keyword>
<dbReference type="Gene3D" id="3.40.50.150">
    <property type="entry name" value="Vaccinia Virus protein VP39"/>
    <property type="match status" value="1"/>
</dbReference>